<sequence length="127" mass="13292">MGLEGSLALLLEVELRRVGLVRGPRVVGGVVVQIYGVHLADLDYVGHGLASPAVLHLPLVLEDGRHDLTELIHILLIALQPSPLGVEGLVLEGVPRAASDALWLTPPDVNLDAPACALTLLGGRPEA</sequence>
<dbReference type="AlphaFoldDB" id="A0A7S3CUC3"/>
<dbReference type="EMBL" id="HBIA01016800">
    <property type="protein sequence ID" value="CAE0236541.1"/>
    <property type="molecule type" value="Transcribed_RNA"/>
</dbReference>
<name>A0A7S3CUC3_9SPIT</name>
<accession>A0A7S3CUC3</accession>
<reference evidence="1" key="1">
    <citation type="submission" date="2021-01" db="EMBL/GenBank/DDBJ databases">
        <authorList>
            <person name="Corre E."/>
            <person name="Pelletier E."/>
            <person name="Niang G."/>
            <person name="Scheremetjew M."/>
            <person name="Finn R."/>
            <person name="Kale V."/>
            <person name="Holt S."/>
            <person name="Cochrane G."/>
            <person name="Meng A."/>
            <person name="Brown T."/>
            <person name="Cohen L."/>
        </authorList>
    </citation>
    <scope>NUCLEOTIDE SEQUENCE</scope>
    <source>
        <strain evidence="1">Ras09</strain>
    </source>
</reference>
<proteinExistence type="predicted"/>
<organism evidence="1">
    <name type="scientific">Strombidium rassoulzadegani</name>
    <dbReference type="NCBI Taxonomy" id="1082188"/>
    <lineage>
        <taxon>Eukaryota</taxon>
        <taxon>Sar</taxon>
        <taxon>Alveolata</taxon>
        <taxon>Ciliophora</taxon>
        <taxon>Intramacronucleata</taxon>
        <taxon>Spirotrichea</taxon>
        <taxon>Oligotrichia</taxon>
        <taxon>Strombidiidae</taxon>
        <taxon>Strombidium</taxon>
    </lineage>
</organism>
<protein>
    <submittedName>
        <fullName evidence="1">Uncharacterized protein</fullName>
    </submittedName>
</protein>
<evidence type="ECO:0000313" key="1">
    <source>
        <dbReference type="EMBL" id="CAE0236541.1"/>
    </source>
</evidence>
<gene>
    <name evidence="1" type="ORF">SRAS04492_LOCUS8349</name>
</gene>